<dbReference type="AlphaFoldDB" id="A0A4P8QY76"/>
<organism evidence="1 2">
    <name type="scientific">Methanosarcina mazei</name>
    <name type="common">Methanosarcina frisia</name>
    <dbReference type="NCBI Taxonomy" id="2209"/>
    <lineage>
        <taxon>Archaea</taxon>
        <taxon>Methanobacteriati</taxon>
        <taxon>Methanobacteriota</taxon>
        <taxon>Stenosarchaea group</taxon>
        <taxon>Methanomicrobia</taxon>
        <taxon>Methanosarcinales</taxon>
        <taxon>Methanosarcinaceae</taxon>
        <taxon>Methanosarcina</taxon>
    </lineage>
</organism>
<dbReference type="Proteomes" id="UP000300067">
    <property type="component" value="Chromosome"/>
</dbReference>
<evidence type="ECO:0000313" key="2">
    <source>
        <dbReference type="Proteomes" id="UP000300067"/>
    </source>
</evidence>
<proteinExistence type="predicted"/>
<accession>A0A4P8QY76</accession>
<reference evidence="1 2" key="1">
    <citation type="submission" date="2018-05" db="EMBL/GenBank/DDBJ databases">
        <title>Methanosarcina gilichinskyana sp. nov., a novel methanogenic archaeon isolated from Holocene permafrost, North East Russia.</title>
        <authorList>
            <person name="Oshurkova V."/>
            <person name="Meer M."/>
            <person name="Bochkareva O."/>
            <person name="Shcherbakova V."/>
        </authorList>
    </citation>
    <scope>NUCLEOTIDE SEQUENCE [LARGE SCALE GENOMIC DNA]</scope>
    <source>
        <strain evidence="1 2">JL01</strain>
    </source>
</reference>
<gene>
    <name evidence="1" type="ORF">DKM28_01010</name>
</gene>
<evidence type="ECO:0000313" key="1">
    <source>
        <dbReference type="EMBL" id="QCR14820.1"/>
    </source>
</evidence>
<name>A0A4P8QY76_METMZ</name>
<sequence length="94" mass="11095">MFNELQNLIRNNFAFIRYLQILFKFKSVQNSELPMSKYELAYVKARTKPMSKYELTYDIFSHIFVSQLRFCYICSLYILGDIKKGSGAETVVKT</sequence>
<dbReference type="EMBL" id="CP029709">
    <property type="protein sequence ID" value="QCR14820.1"/>
    <property type="molecule type" value="Genomic_DNA"/>
</dbReference>
<protein>
    <submittedName>
        <fullName evidence="1">Uncharacterized protein</fullName>
    </submittedName>
</protein>